<comment type="caution">
    <text evidence="4">The sequence shown here is derived from an EMBL/GenBank/DDBJ whole genome shotgun (WGS) entry which is preliminary data.</text>
</comment>
<dbReference type="GO" id="GO:0034727">
    <property type="term" value="P:piecemeal microautophagy of the nucleus"/>
    <property type="evidence" value="ECO:0007669"/>
    <property type="project" value="TreeGrafter"/>
</dbReference>
<evidence type="ECO:0000313" key="5">
    <source>
        <dbReference type="Proteomes" id="UP000193922"/>
    </source>
</evidence>
<feature type="region of interest" description="Disordered" evidence="3">
    <location>
        <begin position="353"/>
        <end position="375"/>
    </location>
</feature>
<dbReference type="AlphaFoldDB" id="A0A1Y1VQU0"/>
<dbReference type="RefSeq" id="XP_040738935.1">
    <property type="nucleotide sequence ID" value="XM_040884908.1"/>
</dbReference>
<dbReference type="Proteomes" id="UP000193922">
    <property type="component" value="Unassembled WGS sequence"/>
</dbReference>
<dbReference type="GO" id="GO:0005886">
    <property type="term" value="C:plasma membrane"/>
    <property type="evidence" value="ECO:0007669"/>
    <property type="project" value="TreeGrafter"/>
</dbReference>
<dbReference type="GO" id="GO:0006897">
    <property type="term" value="P:endocytosis"/>
    <property type="evidence" value="ECO:0007669"/>
    <property type="project" value="TreeGrafter"/>
</dbReference>
<evidence type="ECO:0000256" key="1">
    <source>
        <dbReference type="ARBA" id="ARBA00008842"/>
    </source>
</evidence>
<gene>
    <name evidence="4" type="ORF">DL89DRAFT_231080</name>
</gene>
<evidence type="ECO:0000256" key="3">
    <source>
        <dbReference type="SAM" id="MobiDB-lite"/>
    </source>
</evidence>
<dbReference type="PANTHER" id="PTHR10972:SF205">
    <property type="entry name" value="OXYSTEROL-BINDING PROTEIN 1"/>
    <property type="match status" value="1"/>
</dbReference>
<dbReference type="SUPFAM" id="SSF144000">
    <property type="entry name" value="Oxysterol-binding protein-like"/>
    <property type="match status" value="1"/>
</dbReference>
<dbReference type="InterPro" id="IPR037239">
    <property type="entry name" value="OSBP_sf"/>
</dbReference>
<dbReference type="Gene3D" id="2.40.160.120">
    <property type="match status" value="1"/>
</dbReference>
<dbReference type="GO" id="GO:0030011">
    <property type="term" value="P:maintenance of cell polarity"/>
    <property type="evidence" value="ECO:0007669"/>
    <property type="project" value="TreeGrafter"/>
</dbReference>
<feature type="compositionally biased region" description="Basic and acidic residues" evidence="3">
    <location>
        <begin position="296"/>
        <end position="308"/>
    </location>
</feature>
<name>A0A1Y1VQU0_9FUNG</name>
<sequence>AIGKDLSKISVPVFFNEPSSFLQRFTEDMEYCDLLEIATLLRRSEDRTLFVAGFAMSNYASTFGRIAKPFNPLLGETFEYVRRDKKYRALSEQVEHHPPISACWVEGKNYTYHADTNIRSKFNGGSLTVVPTGVCHGYFTEHYTWDKLTTNVNGIMIANFWIEHVGDLNVRNHRTGDLTKITFMQSNWMGKNKFRVTGEARNRRGSIVHEIAGDWTSKLVAKPVGHRGDSEATDIPRPARPFVLWKANARGENAYHLTNFAVSLNDKPAGLEPYLCPTDSRFRPDQRAMETGEYELADREKSRLENKQRATRRRREQGELKPWKPRWFVKDTDKDSGESYWRFTGEYWAERERAAKHQTSGPPKIDAWEDVEDIF</sequence>
<dbReference type="GO" id="GO:0120009">
    <property type="term" value="P:intermembrane lipid transfer"/>
    <property type="evidence" value="ECO:0007669"/>
    <property type="project" value="UniProtKB-ARBA"/>
</dbReference>
<dbReference type="InterPro" id="IPR000648">
    <property type="entry name" value="Oxysterol-bd"/>
</dbReference>
<dbReference type="STRING" id="61395.A0A1Y1VQU0"/>
<dbReference type="GO" id="GO:0032934">
    <property type="term" value="F:sterol binding"/>
    <property type="evidence" value="ECO:0007669"/>
    <property type="project" value="TreeGrafter"/>
</dbReference>
<dbReference type="OrthoDB" id="1854502at2759"/>
<organism evidence="4 5">
    <name type="scientific">Linderina pennispora</name>
    <dbReference type="NCBI Taxonomy" id="61395"/>
    <lineage>
        <taxon>Eukaryota</taxon>
        <taxon>Fungi</taxon>
        <taxon>Fungi incertae sedis</taxon>
        <taxon>Zoopagomycota</taxon>
        <taxon>Kickxellomycotina</taxon>
        <taxon>Kickxellomycetes</taxon>
        <taxon>Kickxellales</taxon>
        <taxon>Kickxellaceae</taxon>
        <taxon>Linderina</taxon>
    </lineage>
</organism>
<feature type="region of interest" description="Disordered" evidence="3">
    <location>
        <begin position="296"/>
        <end position="317"/>
    </location>
</feature>
<dbReference type="GO" id="GO:0097038">
    <property type="term" value="C:perinuclear endoplasmic reticulum"/>
    <property type="evidence" value="ECO:0007669"/>
    <property type="project" value="TreeGrafter"/>
</dbReference>
<evidence type="ECO:0000313" key="4">
    <source>
        <dbReference type="EMBL" id="ORX63415.1"/>
    </source>
</evidence>
<dbReference type="GO" id="GO:0005829">
    <property type="term" value="C:cytosol"/>
    <property type="evidence" value="ECO:0007669"/>
    <property type="project" value="TreeGrafter"/>
</dbReference>
<protein>
    <submittedName>
        <fullName evidence="4">Oxysterol-binding protein</fullName>
    </submittedName>
</protein>
<dbReference type="GO" id="GO:0005635">
    <property type="term" value="C:nuclear envelope"/>
    <property type="evidence" value="ECO:0007669"/>
    <property type="project" value="TreeGrafter"/>
</dbReference>
<dbReference type="GO" id="GO:0006887">
    <property type="term" value="P:exocytosis"/>
    <property type="evidence" value="ECO:0007669"/>
    <property type="project" value="TreeGrafter"/>
</dbReference>
<dbReference type="GeneID" id="63801556"/>
<evidence type="ECO:0000256" key="2">
    <source>
        <dbReference type="ARBA" id="ARBA00022553"/>
    </source>
</evidence>
<dbReference type="FunFam" id="2.40.160.120:FF:000001">
    <property type="entry name" value="Oxysterol-binding protein"/>
    <property type="match status" value="1"/>
</dbReference>
<feature type="non-terminal residue" evidence="4">
    <location>
        <position position="1"/>
    </location>
</feature>
<dbReference type="PANTHER" id="PTHR10972">
    <property type="entry name" value="OXYSTEROL-BINDING PROTEIN-RELATED"/>
    <property type="match status" value="1"/>
</dbReference>
<reference evidence="4 5" key="1">
    <citation type="submission" date="2016-07" db="EMBL/GenBank/DDBJ databases">
        <title>Pervasive Adenine N6-methylation of Active Genes in Fungi.</title>
        <authorList>
            <consortium name="DOE Joint Genome Institute"/>
            <person name="Mondo S.J."/>
            <person name="Dannebaum R.O."/>
            <person name="Kuo R.C."/>
            <person name="Labutti K."/>
            <person name="Haridas S."/>
            <person name="Kuo A."/>
            <person name="Salamov A."/>
            <person name="Ahrendt S.R."/>
            <person name="Lipzen A."/>
            <person name="Sullivan W."/>
            <person name="Andreopoulos W.B."/>
            <person name="Clum A."/>
            <person name="Lindquist E."/>
            <person name="Daum C."/>
            <person name="Ramamoorthy G.K."/>
            <person name="Gryganskyi A."/>
            <person name="Culley D."/>
            <person name="Magnuson J.K."/>
            <person name="James T.Y."/>
            <person name="O'Malley M.A."/>
            <person name="Stajich J.E."/>
            <person name="Spatafora J.W."/>
            <person name="Visel A."/>
            <person name="Grigoriev I.V."/>
        </authorList>
    </citation>
    <scope>NUCLEOTIDE SEQUENCE [LARGE SCALE GENOMIC DNA]</scope>
    <source>
        <strain evidence="4 5">ATCC 12442</strain>
    </source>
</reference>
<accession>A0A1Y1VQU0</accession>
<keyword evidence="2" id="KW-0597">Phosphoprotein</keyword>
<dbReference type="EMBL" id="MCFD01000206">
    <property type="protein sequence ID" value="ORX63415.1"/>
    <property type="molecule type" value="Genomic_DNA"/>
</dbReference>
<dbReference type="Gene3D" id="3.30.70.3490">
    <property type="match status" value="1"/>
</dbReference>
<comment type="similarity">
    <text evidence="1">Belongs to the OSBP family.</text>
</comment>
<keyword evidence="5" id="KW-1185">Reference proteome</keyword>
<dbReference type="Pfam" id="PF01237">
    <property type="entry name" value="Oxysterol_BP"/>
    <property type="match status" value="1"/>
</dbReference>
<proteinExistence type="inferred from homology"/>